<reference evidence="3" key="2">
    <citation type="submission" date="2022-06" db="UniProtKB">
        <authorList>
            <consortium name="EnsemblMetazoa"/>
        </authorList>
    </citation>
    <scope>IDENTIFICATION</scope>
    <source>
        <strain evidence="3">PS312</strain>
    </source>
</reference>
<dbReference type="EnsemblMetazoa" id="PPA08182.1">
    <property type="protein sequence ID" value="PPA08182.1"/>
    <property type="gene ID" value="WBGene00097736"/>
</dbReference>
<dbReference type="Proteomes" id="UP000005239">
    <property type="component" value="Unassembled WGS sequence"/>
</dbReference>
<dbReference type="PANTHER" id="PTHR21459">
    <property type="entry name" value="PROTEIN CBG08968"/>
    <property type="match status" value="1"/>
</dbReference>
<feature type="region of interest" description="Disordered" evidence="1">
    <location>
        <begin position="583"/>
        <end position="605"/>
    </location>
</feature>
<keyword evidence="2" id="KW-0812">Transmembrane</keyword>
<evidence type="ECO:0000256" key="1">
    <source>
        <dbReference type="SAM" id="MobiDB-lite"/>
    </source>
</evidence>
<accession>A0A2A6BYR6</accession>
<proteinExistence type="predicted"/>
<keyword evidence="4" id="KW-1185">Reference proteome</keyword>
<organism evidence="3 4">
    <name type="scientific">Pristionchus pacificus</name>
    <name type="common">Parasitic nematode worm</name>
    <dbReference type="NCBI Taxonomy" id="54126"/>
    <lineage>
        <taxon>Eukaryota</taxon>
        <taxon>Metazoa</taxon>
        <taxon>Ecdysozoa</taxon>
        <taxon>Nematoda</taxon>
        <taxon>Chromadorea</taxon>
        <taxon>Rhabditida</taxon>
        <taxon>Rhabditina</taxon>
        <taxon>Diplogasteromorpha</taxon>
        <taxon>Diplogasteroidea</taxon>
        <taxon>Neodiplogasteridae</taxon>
        <taxon>Pristionchus</taxon>
    </lineage>
</organism>
<sequence>MYKQAPNPTGELVVPLGFLEYSSSISRSRSMMGARMYSLRYSLILPFFLFLHANAMIPHETCSLEWCGERELRLPSQLLVDSCKLAEIITYSISSSLEEVYKLEVLNKKLDYLQAVCLDRKSSEKSCWNGSACSCNDCSSLVDCCISSQKCTSHVLRSAIGISFQRALAFLNGSITKCRLNTQKALMTGMTKEDADVGVLILEEIRLFNQYSPRAVLGNRTKSLISERIRKDMRPVILGDTVKGDGKPLIVFSRKARDLLRLLEMVDGKPLSKQKEVTSLVDGETGKDSTWMYRKDNDDEDKVEQVYPSLPTPIINPQSIPKSMSSVIPLESATTVLPTTVIIPITPEMTTVSIESRNESETFPIPPSMSMDTSPSPSSSTTDPLLDPSAFFNISPSTDSPLRRKERFYDHLKMKMNKKVRFYDLRKIRMGEEVRRAPPRVRLTKEEKEILKSIDVFGMEKEHNKFPYQLSSENEPKKRWNGMDLDLFNAPMLSLSHTPLNEDKKKEEFSLKRIANFQVLPSPIQTKFDSRGKSEIRRAPPKLPTIKDIERIEKEENGKGEEKNIKDHTKKQKILVIRTRTEDESAYSPLDSSPSSFSNQENNHSLPNRIIVPHAVAPPRRNRIHPIPTQRDIPMMNNCTTGSDWCAALSVCLMEATLRQRHALNQMSPCQQHSFILAQNVAIEYGECLMNESCDFNDPECHYSSSLPIIAHCPPFFQECSQLASCCPLTHRCSRQLSLSSSSFSLDASCMLCGQLYSLCPLIYLFSQLFEDTNLSVHCLVIDIHFPSNRKTLSSIRICLIYRSPSCPASSLTLLLSFIEPLISNLPFLISGDLNFPSIDWSRLTSPSQNDFLSFVCDHRLTQSSVCNENIVRNVTPSLPFADHTSISFSLGVPPPPSSEFVPSRQYHLADWESINSLLSSHDWTLALSCLDTENAFSYFSEFCNSLLESFVPKSSRSPFSHYPKHLRILYGKSQLASSFAPNSIRAVSLAKRIERALRVHSERVESRVIDSKNPKALYSLCKTRLNSSKSAPPGIIDLNGAHLLTNKDKALAFSQYFASVSTLPLQAPLRSFSPSSTIPLFDLPSISPAQILASIASLAPKCNFSPDGLPNIFYSKCKFSIVSPLLIIFNKSLHSKSIPSLWKQAIVKPIPKTSSNSINTFRPISLTCSVTKIFEKILISEIISYLDKWNLPLNETKCTVVHYGPLSPRAKYQINGTLLSVSPSIKDLGVTMQSSLKFNDHISRIVSKARAKVNLIFKCFFSTDPDLYSRAFTTFVRPLLEYGSVVWSPHTVTLANQIENVQRNFSKRLFIRCHIPYSLYPDRIAQLSLSTLEHRRLISDLLFLHRSIHGFYSYDHTNLFKLSPLGRNLRRSHPLRIGLPYALPKSHSSFATRIIDRWNVLPADFAIHDELFDDEYEIKERVKTTIKEIAGVSESFEETVRLSGLNEDEKTSLRRGREMDSSTVLLLLSFCTLAGGYANDGKVVYEGEKLTYQATLTGSTNCDQIYQMDLTEDPRTHVPKRMSTGLGACTCSFFMGDDEHFLYAGTFHHVKYAPEETQPPTDSFDTCNKKKCVDIEKITDPKLRDLCNTSYTWDVYNEYDIFLADKYGNIVSRLTDAKGYDAEGVVSPDGKLIAFTSYRSGDLELWVMNADGSNPRQLTFTLGYDGGSFFSPDGKKLIFRASRPKTDAEIQKYLDLLSYDLVAPTDMELFWIPVDGSHPEVQITKLGGANWAPYYHHDNKRVIFASDHNNTAGFGAFDLWMIEDSGNLDTLERITWDDNQFDAFPMFSWDGKQLVWGSSRNASNEYDLNLFIADWVDPPYTDDVSTTTKEVSSISLFSSLLLLCLSLLH</sequence>
<name>A0A2A6BYR6_PRIPA</name>
<keyword evidence="2" id="KW-0472">Membrane</keyword>
<dbReference type="Pfam" id="PF07676">
    <property type="entry name" value="PD40"/>
    <property type="match status" value="2"/>
</dbReference>
<dbReference type="OrthoDB" id="43744at2759"/>
<evidence type="ECO:0000313" key="3">
    <source>
        <dbReference type="EnsemblMetazoa" id="PPA08182.1"/>
    </source>
</evidence>
<evidence type="ECO:0000256" key="2">
    <source>
        <dbReference type="SAM" id="Phobius"/>
    </source>
</evidence>
<dbReference type="InterPro" id="IPR011042">
    <property type="entry name" value="6-blade_b-propeller_TolB-like"/>
</dbReference>
<dbReference type="InterPro" id="IPR011659">
    <property type="entry name" value="WD40"/>
</dbReference>
<dbReference type="Gene3D" id="2.120.10.30">
    <property type="entry name" value="TolB, C-terminal domain"/>
    <property type="match status" value="2"/>
</dbReference>
<protein>
    <submittedName>
        <fullName evidence="3">Tag-10</fullName>
    </submittedName>
</protein>
<feature type="region of interest" description="Disordered" evidence="1">
    <location>
        <begin position="360"/>
        <end position="389"/>
    </location>
</feature>
<feature type="compositionally biased region" description="Low complexity" evidence="1">
    <location>
        <begin position="368"/>
        <end position="389"/>
    </location>
</feature>
<gene>
    <name evidence="3" type="primary">WBGene00097736</name>
</gene>
<reference evidence="4" key="1">
    <citation type="journal article" date="2008" name="Nat. Genet.">
        <title>The Pristionchus pacificus genome provides a unique perspective on nematode lifestyle and parasitism.</title>
        <authorList>
            <person name="Dieterich C."/>
            <person name="Clifton S.W."/>
            <person name="Schuster L.N."/>
            <person name="Chinwalla A."/>
            <person name="Delehaunty K."/>
            <person name="Dinkelacker I."/>
            <person name="Fulton L."/>
            <person name="Fulton R."/>
            <person name="Godfrey J."/>
            <person name="Minx P."/>
            <person name="Mitreva M."/>
            <person name="Roeseler W."/>
            <person name="Tian H."/>
            <person name="Witte H."/>
            <person name="Yang S.P."/>
            <person name="Wilson R.K."/>
            <person name="Sommer R.J."/>
        </authorList>
    </citation>
    <scope>NUCLEOTIDE SEQUENCE [LARGE SCALE GENOMIC DNA]</scope>
    <source>
        <strain evidence="4">PS312</strain>
    </source>
</reference>
<keyword evidence="2" id="KW-1133">Transmembrane helix</keyword>
<accession>A0A8R1Y9F8</accession>
<evidence type="ECO:0000313" key="4">
    <source>
        <dbReference type="Proteomes" id="UP000005239"/>
    </source>
</evidence>
<feature type="transmembrane region" description="Helical" evidence="2">
    <location>
        <begin position="37"/>
        <end position="57"/>
    </location>
</feature>
<dbReference type="SUPFAM" id="SSF69304">
    <property type="entry name" value="Tricorn protease N-terminal domain"/>
    <property type="match status" value="1"/>
</dbReference>
<feature type="compositionally biased region" description="Low complexity" evidence="1">
    <location>
        <begin position="586"/>
        <end position="598"/>
    </location>
</feature>
<dbReference type="PANTHER" id="PTHR21459:SF2">
    <property type="entry name" value="PROTEIN CBG08968"/>
    <property type="match status" value="1"/>
</dbReference>
<dbReference type="PRINTS" id="PR01345">
    <property type="entry name" value="CERVTRCPTASE"/>
</dbReference>